<gene>
    <name evidence="3" type="ORF">O4220_00050</name>
</gene>
<feature type="domain" description="Rv3651-like C-terminal" evidence="2">
    <location>
        <begin position="222"/>
        <end position="328"/>
    </location>
</feature>
<dbReference type="InterPro" id="IPR048578">
    <property type="entry name" value="Rv3651-like_C"/>
</dbReference>
<name>A0ABT4MAX6_9NOCA</name>
<dbReference type="RefSeq" id="WP_269601528.1">
    <property type="nucleotide sequence ID" value="NZ_JAPWIJ010000001.1"/>
</dbReference>
<dbReference type="Proteomes" id="UP001081071">
    <property type="component" value="Unassembled WGS sequence"/>
</dbReference>
<keyword evidence="4" id="KW-1185">Reference proteome</keyword>
<evidence type="ECO:0000259" key="1">
    <source>
        <dbReference type="Pfam" id="PF18007"/>
    </source>
</evidence>
<comment type="caution">
    <text evidence="3">The sequence shown here is derived from an EMBL/GenBank/DDBJ whole genome shotgun (WGS) entry which is preliminary data.</text>
</comment>
<evidence type="ECO:0000259" key="2">
    <source>
        <dbReference type="Pfam" id="PF21043"/>
    </source>
</evidence>
<dbReference type="Pfam" id="PF21043">
    <property type="entry name" value="Rv3651-like_C"/>
    <property type="match status" value="1"/>
</dbReference>
<dbReference type="Pfam" id="PF18007">
    <property type="entry name" value="Rv3651-like_N"/>
    <property type="match status" value="1"/>
</dbReference>
<feature type="domain" description="Rv3651-like N-terminal" evidence="1">
    <location>
        <begin position="5"/>
        <end position="97"/>
    </location>
</feature>
<protein>
    <submittedName>
        <fullName evidence="3">DUF5593 domain-containing protein</fullName>
    </submittedName>
</protein>
<reference evidence="3" key="1">
    <citation type="submission" date="2022-12" db="EMBL/GenBank/DDBJ databases">
        <authorList>
            <person name="Krivoruchko A.V."/>
            <person name="Elkin A."/>
        </authorList>
    </citation>
    <scope>NUCLEOTIDE SEQUENCE</scope>
    <source>
        <strain evidence="3">IEGM 1391</strain>
    </source>
</reference>
<sequence length="334" mass="36965">MSNSWILIETFGDEEPSVIGVGSSPKSFVSPRHVLRSSASRNEALAAVAETLVTGAMVDRLSRDRYRRVLAEPLQTFAGRTHGAWVWLGRRDETPPPRDAAGAWQFNLTKSTASGSNDLLDLYRVPQNERETQRALAGAFTRLVTNRDESEAMAKIVQSAPGTTHQAVWTVRRDDGDLRAAHFSCRMIAEDQAAGTEIILRGITHDIGPAGEITIAPPPTILEHRVLEASTKEGEYRALVNLRTLNLLRWYNSEPAPNICWENLPDEPVPAIHPDDVPIAKQMSNALARERTNGVLRFRTLDGHWKPMEVNAVLVSLDQHTTAALVTLTELCEE</sequence>
<dbReference type="EMBL" id="JAPWIJ010000001">
    <property type="protein sequence ID" value="MCZ4516886.1"/>
    <property type="molecule type" value="Genomic_DNA"/>
</dbReference>
<proteinExistence type="predicted"/>
<evidence type="ECO:0000313" key="4">
    <source>
        <dbReference type="Proteomes" id="UP001081071"/>
    </source>
</evidence>
<accession>A0ABT4MAX6</accession>
<organism evidence="3 4">
    <name type="scientific">Rhodococcus ruber</name>
    <dbReference type="NCBI Taxonomy" id="1830"/>
    <lineage>
        <taxon>Bacteria</taxon>
        <taxon>Bacillati</taxon>
        <taxon>Actinomycetota</taxon>
        <taxon>Actinomycetes</taxon>
        <taxon>Mycobacteriales</taxon>
        <taxon>Nocardiaceae</taxon>
        <taxon>Rhodococcus</taxon>
    </lineage>
</organism>
<dbReference type="InterPro" id="IPR041458">
    <property type="entry name" value="Rv3651-like_N"/>
</dbReference>
<evidence type="ECO:0000313" key="3">
    <source>
        <dbReference type="EMBL" id="MCZ4516886.1"/>
    </source>
</evidence>